<dbReference type="Proteomes" id="UP000593765">
    <property type="component" value="Chromosome"/>
</dbReference>
<protein>
    <submittedName>
        <fullName evidence="2">Uncharacterized protein</fullName>
    </submittedName>
</protein>
<name>A0A7M2WS45_9BACT</name>
<evidence type="ECO:0000313" key="3">
    <source>
        <dbReference type="Proteomes" id="UP000593765"/>
    </source>
</evidence>
<reference evidence="2 3" key="1">
    <citation type="submission" date="2020-10" db="EMBL/GenBank/DDBJ databases">
        <title>Wide distribution of Phycisphaera-like planctomycetes from WD2101 soil group in peatlands and genome analysis of the first cultivated representative.</title>
        <authorList>
            <person name="Dedysh S.N."/>
            <person name="Beletsky A.V."/>
            <person name="Ivanova A."/>
            <person name="Kulichevskaya I.S."/>
            <person name="Suzina N.E."/>
            <person name="Philippov D.A."/>
            <person name="Rakitin A.L."/>
            <person name="Mardanov A.V."/>
            <person name="Ravin N.V."/>
        </authorList>
    </citation>
    <scope>NUCLEOTIDE SEQUENCE [LARGE SCALE GENOMIC DNA]</scope>
    <source>
        <strain evidence="2 3">M1803</strain>
    </source>
</reference>
<keyword evidence="1" id="KW-0472">Membrane</keyword>
<feature type="transmembrane region" description="Helical" evidence="1">
    <location>
        <begin position="18"/>
        <end position="38"/>
    </location>
</feature>
<gene>
    <name evidence="2" type="ORF">IPV69_18670</name>
</gene>
<dbReference type="KEGG" id="hbs:IPV69_18670"/>
<sequence length="82" mass="9204">MNAHLTSLHNSKALMRIWLARFGFSFLVLACVLFYTAWKRQKVEGTSSRVVMETVGGALLAGAGFAGLRERHRPRNDQDPQD</sequence>
<keyword evidence="1" id="KW-0812">Transmembrane</keyword>
<evidence type="ECO:0000256" key="1">
    <source>
        <dbReference type="SAM" id="Phobius"/>
    </source>
</evidence>
<dbReference type="AlphaFoldDB" id="A0A7M2WS45"/>
<organism evidence="2 3">
    <name type="scientific">Humisphaera borealis</name>
    <dbReference type="NCBI Taxonomy" id="2807512"/>
    <lineage>
        <taxon>Bacteria</taxon>
        <taxon>Pseudomonadati</taxon>
        <taxon>Planctomycetota</taxon>
        <taxon>Phycisphaerae</taxon>
        <taxon>Tepidisphaerales</taxon>
        <taxon>Tepidisphaeraceae</taxon>
        <taxon>Humisphaera</taxon>
    </lineage>
</organism>
<dbReference type="RefSeq" id="WP_206291238.1">
    <property type="nucleotide sequence ID" value="NZ_CP063458.1"/>
</dbReference>
<keyword evidence="1" id="KW-1133">Transmembrane helix</keyword>
<proteinExistence type="predicted"/>
<accession>A0A7M2WS45</accession>
<dbReference type="EMBL" id="CP063458">
    <property type="protein sequence ID" value="QOV88263.1"/>
    <property type="molecule type" value="Genomic_DNA"/>
</dbReference>
<feature type="transmembrane region" description="Helical" evidence="1">
    <location>
        <begin position="50"/>
        <end position="68"/>
    </location>
</feature>
<keyword evidence="3" id="KW-1185">Reference proteome</keyword>
<evidence type="ECO:0000313" key="2">
    <source>
        <dbReference type="EMBL" id="QOV88263.1"/>
    </source>
</evidence>